<dbReference type="InterPro" id="IPR051397">
    <property type="entry name" value="Zn-ADH-like_protein"/>
</dbReference>
<dbReference type="Pfam" id="PF08240">
    <property type="entry name" value="ADH_N"/>
    <property type="match status" value="1"/>
</dbReference>
<evidence type="ECO:0000259" key="2">
    <source>
        <dbReference type="Pfam" id="PF08240"/>
    </source>
</evidence>
<dbReference type="Pfam" id="PF00107">
    <property type="entry name" value="ADH_zinc_N"/>
    <property type="match status" value="1"/>
</dbReference>
<sequence length="378" mass="40488">MATITTNPQLPATMRALVRTGNAQPLQLQEVPTPTPIHGSIVVKILHATMDVSVTRIISGHTPFTYPFPNTPGARAIGRVAATGPDTTSFSIGQLVMLEPALRSRDNKDVIYLWSFHDGWTSTGRKFIEDNWRQGLFAEYARCPLENCWALDEQALCTQLGYSTAELSAISLYPIAFAGFRNVKLMAGETVVVAPATGSYSGAAVGLAVAMGANVIAAGRNVDVLEKLRATHGERVKIVQLKGDAEADSSAFKEQLGRPVDVFIDVSPPQASGSTIVRSGLMALGPYGRAVLMGFISDDNIAVPYSHAVANNLTIRAQFMYHAADVRGLLRLFESGILKLGKSGGVEVVGEFKLEEHEKAGKAAIENPQFGKLVVLSP</sequence>
<keyword evidence="4" id="KW-1185">Reference proteome</keyword>
<dbReference type="RefSeq" id="XP_002625741.1">
    <property type="nucleotide sequence ID" value="XM_002625695.2"/>
</dbReference>
<dbReference type="PANTHER" id="PTHR43677:SF4">
    <property type="entry name" value="QUINONE OXIDOREDUCTASE-LIKE PROTEIN 2"/>
    <property type="match status" value="1"/>
</dbReference>
<dbReference type="Gene3D" id="3.90.180.10">
    <property type="entry name" value="Medium-chain alcohol dehydrogenases, catalytic domain"/>
    <property type="match status" value="1"/>
</dbReference>
<evidence type="ECO:0000313" key="3">
    <source>
        <dbReference type="EMBL" id="OAT07768.1"/>
    </source>
</evidence>
<dbReference type="InterPro" id="IPR013154">
    <property type="entry name" value="ADH-like_N"/>
</dbReference>
<dbReference type="GO" id="GO:0005739">
    <property type="term" value="C:mitochondrion"/>
    <property type="evidence" value="ECO:0007669"/>
    <property type="project" value="TreeGrafter"/>
</dbReference>
<accession>A0A179UKK9</accession>
<name>A0A179UKK9_BLAGS</name>
<dbReference type="VEuPathDB" id="FungiDB:BDBG_03800"/>
<organism evidence="3 4">
    <name type="scientific">Blastomyces gilchristii (strain SLH14081)</name>
    <name type="common">Blastomyces dermatitidis</name>
    <dbReference type="NCBI Taxonomy" id="559298"/>
    <lineage>
        <taxon>Eukaryota</taxon>
        <taxon>Fungi</taxon>
        <taxon>Dikarya</taxon>
        <taxon>Ascomycota</taxon>
        <taxon>Pezizomycotina</taxon>
        <taxon>Eurotiomycetes</taxon>
        <taxon>Eurotiomycetidae</taxon>
        <taxon>Onygenales</taxon>
        <taxon>Ajellomycetaceae</taxon>
        <taxon>Blastomyces</taxon>
    </lineage>
</organism>
<dbReference type="OrthoDB" id="5407715at2759"/>
<dbReference type="KEGG" id="bgh:BDBG_03800"/>
<evidence type="ECO:0000313" key="4">
    <source>
        <dbReference type="Proteomes" id="UP000002038"/>
    </source>
</evidence>
<feature type="domain" description="Alcohol dehydrogenase-like N-terminal" evidence="2">
    <location>
        <begin position="39"/>
        <end position="151"/>
    </location>
</feature>
<dbReference type="STRING" id="559298.A0A179UKK9"/>
<gene>
    <name evidence="3" type="ORF">BDBG_03800</name>
</gene>
<dbReference type="SUPFAM" id="SSF50129">
    <property type="entry name" value="GroES-like"/>
    <property type="match status" value="1"/>
</dbReference>
<dbReference type="Proteomes" id="UP000002038">
    <property type="component" value="Unassembled WGS sequence"/>
</dbReference>
<protein>
    <submittedName>
        <fullName evidence="3">Isopropanol dehydrogenase</fullName>
    </submittedName>
</protein>
<dbReference type="GeneID" id="8505152"/>
<dbReference type="SUPFAM" id="SSF51735">
    <property type="entry name" value="NAD(P)-binding Rossmann-fold domains"/>
    <property type="match status" value="1"/>
</dbReference>
<dbReference type="GO" id="GO:0016491">
    <property type="term" value="F:oxidoreductase activity"/>
    <property type="evidence" value="ECO:0007669"/>
    <property type="project" value="TreeGrafter"/>
</dbReference>
<evidence type="ECO:0000259" key="1">
    <source>
        <dbReference type="Pfam" id="PF00107"/>
    </source>
</evidence>
<dbReference type="InterPro" id="IPR036291">
    <property type="entry name" value="NAD(P)-bd_dom_sf"/>
</dbReference>
<dbReference type="PANTHER" id="PTHR43677">
    <property type="entry name" value="SHORT-CHAIN DEHYDROGENASE/REDUCTASE"/>
    <property type="match status" value="1"/>
</dbReference>
<reference evidence="4" key="1">
    <citation type="journal article" date="2015" name="PLoS Genet.">
        <title>The dynamic genome and transcriptome of the human fungal pathogen Blastomyces and close relative Emmonsia.</title>
        <authorList>
            <person name="Munoz J.F."/>
            <person name="Gauthier G.M."/>
            <person name="Desjardins C.A."/>
            <person name="Gallo J.E."/>
            <person name="Holder J."/>
            <person name="Sullivan T.D."/>
            <person name="Marty A.J."/>
            <person name="Carmen J.C."/>
            <person name="Chen Z."/>
            <person name="Ding L."/>
            <person name="Gujja S."/>
            <person name="Magrini V."/>
            <person name="Misas E."/>
            <person name="Mitreva M."/>
            <person name="Priest M."/>
            <person name="Saif S."/>
            <person name="Whiston E.A."/>
            <person name="Young S."/>
            <person name="Zeng Q."/>
            <person name="Goldman W.E."/>
            <person name="Mardis E.R."/>
            <person name="Taylor J.W."/>
            <person name="McEwen J.G."/>
            <person name="Clay O.K."/>
            <person name="Klein B.S."/>
            <person name="Cuomo C.A."/>
        </authorList>
    </citation>
    <scope>NUCLEOTIDE SEQUENCE [LARGE SCALE GENOMIC DNA]</scope>
    <source>
        <strain evidence="4">SLH14081</strain>
    </source>
</reference>
<dbReference type="InterPro" id="IPR013149">
    <property type="entry name" value="ADH-like_C"/>
</dbReference>
<dbReference type="AlphaFoldDB" id="A0A179UKK9"/>
<dbReference type="EMBL" id="GG657453">
    <property type="protein sequence ID" value="OAT07768.1"/>
    <property type="molecule type" value="Genomic_DNA"/>
</dbReference>
<proteinExistence type="predicted"/>
<feature type="domain" description="Alcohol dehydrogenase-like C-terminal" evidence="1">
    <location>
        <begin position="203"/>
        <end position="334"/>
    </location>
</feature>
<dbReference type="CDD" id="cd05188">
    <property type="entry name" value="MDR"/>
    <property type="match status" value="1"/>
</dbReference>
<dbReference type="InterPro" id="IPR011032">
    <property type="entry name" value="GroES-like_sf"/>
</dbReference>
<dbReference type="Gene3D" id="3.40.50.720">
    <property type="entry name" value="NAD(P)-binding Rossmann-like Domain"/>
    <property type="match status" value="1"/>
</dbReference>